<reference evidence="2 3" key="1">
    <citation type="submission" date="2020-05" db="EMBL/GenBank/DDBJ databases">
        <title>Vigna angularis (adzuki bean) Var. LongXiaoDou No. 4 denovo assembly.</title>
        <authorList>
            <person name="Xiang H."/>
        </authorList>
    </citation>
    <scope>NUCLEOTIDE SEQUENCE [LARGE SCALE GENOMIC DNA]</scope>
    <source>
        <tissue evidence="2">Leaf</tissue>
    </source>
</reference>
<accession>A0A8T0KYB9</accession>
<dbReference type="AlphaFoldDB" id="A0A8T0KYB9"/>
<organism evidence="2 3">
    <name type="scientific">Phaseolus angularis</name>
    <name type="common">Azuki bean</name>
    <name type="synonym">Vigna angularis</name>
    <dbReference type="NCBI Taxonomy" id="3914"/>
    <lineage>
        <taxon>Eukaryota</taxon>
        <taxon>Viridiplantae</taxon>
        <taxon>Streptophyta</taxon>
        <taxon>Embryophyta</taxon>
        <taxon>Tracheophyta</taxon>
        <taxon>Spermatophyta</taxon>
        <taxon>Magnoliopsida</taxon>
        <taxon>eudicotyledons</taxon>
        <taxon>Gunneridae</taxon>
        <taxon>Pentapetalae</taxon>
        <taxon>rosids</taxon>
        <taxon>fabids</taxon>
        <taxon>Fabales</taxon>
        <taxon>Fabaceae</taxon>
        <taxon>Papilionoideae</taxon>
        <taxon>50 kb inversion clade</taxon>
        <taxon>NPAAA clade</taxon>
        <taxon>indigoferoid/millettioid clade</taxon>
        <taxon>Phaseoleae</taxon>
        <taxon>Vigna</taxon>
    </lineage>
</organism>
<feature type="region of interest" description="Disordered" evidence="1">
    <location>
        <begin position="66"/>
        <end position="87"/>
    </location>
</feature>
<proteinExistence type="predicted"/>
<evidence type="ECO:0000313" key="3">
    <source>
        <dbReference type="Proteomes" id="UP000743370"/>
    </source>
</evidence>
<name>A0A8T0KYB9_PHAAN</name>
<gene>
    <name evidence="2" type="ORF">HKW66_Vig0249940</name>
</gene>
<evidence type="ECO:0000313" key="2">
    <source>
        <dbReference type="EMBL" id="KAG2402775.1"/>
    </source>
</evidence>
<evidence type="ECO:0000256" key="1">
    <source>
        <dbReference type="SAM" id="MobiDB-lite"/>
    </source>
</evidence>
<dbReference type="Proteomes" id="UP000743370">
    <property type="component" value="Unassembled WGS sequence"/>
</dbReference>
<protein>
    <submittedName>
        <fullName evidence="2">Uncharacterized protein</fullName>
    </submittedName>
</protein>
<feature type="compositionally biased region" description="Basic and acidic residues" evidence="1">
    <location>
        <begin position="66"/>
        <end position="84"/>
    </location>
</feature>
<dbReference type="EMBL" id="JABFOF010000003">
    <property type="protein sequence ID" value="KAG2402775.1"/>
    <property type="molecule type" value="Genomic_DNA"/>
</dbReference>
<comment type="caution">
    <text evidence="2">The sequence shown here is derived from an EMBL/GenBank/DDBJ whole genome shotgun (WGS) entry which is preliminary data.</text>
</comment>
<sequence length="236" mass="26670">MSWKSRIWSCCAAEAMMRMRWWESSASTTCATNLRRDFVLNSWLASCLWNFHVLPSELNIPVPRKSECDSKWDEPGNDTVHLDGVDSGVSGDDDFFYGNGNGDAEDEISSFLKIPSTKETLPIQEGSAADPNDGKLSPDKLGQEEFGLEELNLGELGLEGYIDLRVRPFREKEGGQKGTDVVHSRWRRSVSINLSEKRCEKGLVEEVETRHCKRERRRYRGGISGPPNLWCVKLGQ</sequence>